<dbReference type="VEuPathDB" id="FungiDB:VP01_1321g4"/>
<accession>A0A0L6VN77</accession>
<evidence type="ECO:0000313" key="2">
    <source>
        <dbReference type="Proteomes" id="UP000037035"/>
    </source>
</evidence>
<keyword evidence="2" id="KW-1185">Reference proteome</keyword>
<sequence length="114" mass="13052">MGSYLRTATRVLGKHVEFEWELVWSMLHVNCMQPNCYLSKPTTEGGLTHKWKENLMSKGPGFVPRGLWDAPRWLDQQSLAGHSCWHIAKSHLAQPRLWADQNTLLPSTTSPHTM</sequence>
<comment type="caution">
    <text evidence="1">The sequence shown here is derived from an EMBL/GenBank/DDBJ whole genome shotgun (WGS) entry which is preliminary data.</text>
</comment>
<dbReference type="Proteomes" id="UP000037035">
    <property type="component" value="Unassembled WGS sequence"/>
</dbReference>
<reference evidence="1 2" key="1">
    <citation type="submission" date="2015-08" db="EMBL/GenBank/DDBJ databases">
        <title>Next Generation Sequencing and Analysis of the Genome of Puccinia sorghi L Schw, the Causal Agent of Maize Common Rust.</title>
        <authorList>
            <person name="Rochi L."/>
            <person name="Burguener G."/>
            <person name="Darino M."/>
            <person name="Turjanski A."/>
            <person name="Kreff E."/>
            <person name="Dieguez M.J."/>
            <person name="Sacco F."/>
        </authorList>
    </citation>
    <scope>NUCLEOTIDE SEQUENCE [LARGE SCALE GENOMIC DNA]</scope>
    <source>
        <strain evidence="1 2">RO10H11247</strain>
    </source>
</reference>
<dbReference type="AlphaFoldDB" id="A0A0L6VN77"/>
<organism evidence="1 2">
    <name type="scientific">Puccinia sorghi</name>
    <dbReference type="NCBI Taxonomy" id="27349"/>
    <lineage>
        <taxon>Eukaryota</taxon>
        <taxon>Fungi</taxon>
        <taxon>Dikarya</taxon>
        <taxon>Basidiomycota</taxon>
        <taxon>Pucciniomycotina</taxon>
        <taxon>Pucciniomycetes</taxon>
        <taxon>Pucciniales</taxon>
        <taxon>Pucciniaceae</taxon>
        <taxon>Puccinia</taxon>
    </lineage>
</organism>
<name>A0A0L6VN77_9BASI</name>
<proteinExistence type="predicted"/>
<gene>
    <name evidence="1" type="ORF">VP01_1321g4</name>
</gene>
<dbReference type="EMBL" id="LAVV01003577">
    <property type="protein sequence ID" value="KNZ62032.1"/>
    <property type="molecule type" value="Genomic_DNA"/>
</dbReference>
<protein>
    <submittedName>
        <fullName evidence="1">Uncharacterized protein</fullName>
    </submittedName>
</protein>
<evidence type="ECO:0000313" key="1">
    <source>
        <dbReference type="EMBL" id="KNZ62032.1"/>
    </source>
</evidence>